<dbReference type="Proteomes" id="UP000799766">
    <property type="component" value="Unassembled WGS sequence"/>
</dbReference>
<sequence length="204" mass="23377">MAETMPFLEAVRNRRTYYGLDKNLPISDERVVEIVNEAIKHVPSSFNSQSARCVVLLKDEHDAFWDITKELLKPMVEDPEKWKGTEARINGFRAGYGSILFLEDPGPVSELQKAYPLYHEHFPQWSEHTSAMHQFALWCALEAEGCGANLQHYNPVVDQKAKQRWGIPQEWQLKAQLVFGGRVGGPSLQKTFKPLEERVFVHGK</sequence>
<evidence type="ECO:0000256" key="5">
    <source>
        <dbReference type="ARBA" id="ARBA00023002"/>
    </source>
</evidence>
<dbReference type="EMBL" id="MU001693">
    <property type="protein sequence ID" value="KAF2454165.1"/>
    <property type="molecule type" value="Genomic_DNA"/>
</dbReference>
<organism evidence="8 9">
    <name type="scientific">Lineolata rhizophorae</name>
    <dbReference type="NCBI Taxonomy" id="578093"/>
    <lineage>
        <taxon>Eukaryota</taxon>
        <taxon>Fungi</taxon>
        <taxon>Dikarya</taxon>
        <taxon>Ascomycota</taxon>
        <taxon>Pezizomycotina</taxon>
        <taxon>Dothideomycetes</taxon>
        <taxon>Dothideomycetes incertae sedis</taxon>
        <taxon>Lineolatales</taxon>
        <taxon>Lineolataceae</taxon>
        <taxon>Lineolata</taxon>
    </lineage>
</organism>
<dbReference type="PANTHER" id="PTHR43035:SF1">
    <property type="entry name" value="FATTY ACID REPRESSION MUTANT PROTEIN 2-RELATED"/>
    <property type="match status" value="1"/>
</dbReference>
<feature type="domain" description="Nitroreductase" evidence="7">
    <location>
        <begin position="11"/>
        <end position="180"/>
    </location>
</feature>
<dbReference type="PANTHER" id="PTHR43035">
    <property type="entry name" value="FATTY ACID REPRESSION MUTANT PROTEIN 2-RELATED"/>
    <property type="match status" value="1"/>
</dbReference>
<dbReference type="InterPro" id="IPR000415">
    <property type="entry name" value="Nitroreductase-like"/>
</dbReference>
<keyword evidence="6" id="KW-0539">Nucleus</keyword>
<keyword evidence="9" id="KW-1185">Reference proteome</keyword>
<gene>
    <name evidence="8" type="ORF">BDY21DRAFT_387787</name>
</gene>
<evidence type="ECO:0000313" key="8">
    <source>
        <dbReference type="EMBL" id="KAF2454165.1"/>
    </source>
</evidence>
<evidence type="ECO:0000256" key="1">
    <source>
        <dbReference type="ARBA" id="ARBA00004123"/>
    </source>
</evidence>
<dbReference type="FunFam" id="3.40.109.10:FF:000001">
    <property type="entry name" value="Nitroreductase family"/>
    <property type="match status" value="1"/>
</dbReference>
<dbReference type="OrthoDB" id="2138173at2759"/>
<dbReference type="GO" id="GO:0005634">
    <property type="term" value="C:nucleus"/>
    <property type="evidence" value="ECO:0007669"/>
    <property type="project" value="UniProtKB-SubCell"/>
</dbReference>
<evidence type="ECO:0000259" key="7">
    <source>
        <dbReference type="Pfam" id="PF00881"/>
    </source>
</evidence>
<dbReference type="AlphaFoldDB" id="A0A6A6NQV8"/>
<evidence type="ECO:0000256" key="6">
    <source>
        <dbReference type="ARBA" id="ARBA00023242"/>
    </source>
</evidence>
<name>A0A6A6NQV8_9PEZI</name>
<evidence type="ECO:0000256" key="3">
    <source>
        <dbReference type="ARBA" id="ARBA00007118"/>
    </source>
</evidence>
<accession>A0A6A6NQV8</accession>
<dbReference type="Pfam" id="PF00881">
    <property type="entry name" value="Nitroreductase"/>
    <property type="match status" value="1"/>
</dbReference>
<dbReference type="SUPFAM" id="SSF55469">
    <property type="entry name" value="FMN-dependent nitroreductase-like"/>
    <property type="match status" value="1"/>
</dbReference>
<dbReference type="InterPro" id="IPR033877">
    <property type="entry name" value="Frm2/Hbn1"/>
</dbReference>
<dbReference type="CDD" id="cd02140">
    <property type="entry name" value="Frm2-like"/>
    <property type="match status" value="1"/>
</dbReference>
<keyword evidence="5" id="KW-0560">Oxidoreductase</keyword>
<evidence type="ECO:0000256" key="2">
    <source>
        <dbReference type="ARBA" id="ARBA00004496"/>
    </source>
</evidence>
<dbReference type="Gene3D" id="3.40.109.10">
    <property type="entry name" value="NADH Oxidase"/>
    <property type="match status" value="1"/>
</dbReference>
<proteinExistence type="inferred from homology"/>
<dbReference type="InterPro" id="IPR029479">
    <property type="entry name" value="Nitroreductase"/>
</dbReference>
<comment type="similarity">
    <text evidence="3">Belongs to the nitroreductase family.</text>
</comment>
<protein>
    <submittedName>
        <fullName evidence="8">Nitroreductase family protein</fullName>
    </submittedName>
</protein>
<comment type="subcellular location">
    <subcellularLocation>
        <location evidence="2">Cytoplasm</location>
    </subcellularLocation>
    <subcellularLocation>
        <location evidence="1">Nucleus</location>
    </subcellularLocation>
</comment>
<evidence type="ECO:0000256" key="4">
    <source>
        <dbReference type="ARBA" id="ARBA00022490"/>
    </source>
</evidence>
<dbReference type="GO" id="GO:0005737">
    <property type="term" value="C:cytoplasm"/>
    <property type="evidence" value="ECO:0007669"/>
    <property type="project" value="UniProtKB-SubCell"/>
</dbReference>
<reference evidence="8" key="1">
    <citation type="journal article" date="2020" name="Stud. Mycol.">
        <title>101 Dothideomycetes genomes: a test case for predicting lifestyles and emergence of pathogens.</title>
        <authorList>
            <person name="Haridas S."/>
            <person name="Albert R."/>
            <person name="Binder M."/>
            <person name="Bloem J."/>
            <person name="Labutti K."/>
            <person name="Salamov A."/>
            <person name="Andreopoulos B."/>
            <person name="Baker S."/>
            <person name="Barry K."/>
            <person name="Bills G."/>
            <person name="Bluhm B."/>
            <person name="Cannon C."/>
            <person name="Castanera R."/>
            <person name="Culley D."/>
            <person name="Daum C."/>
            <person name="Ezra D."/>
            <person name="Gonzalez J."/>
            <person name="Henrissat B."/>
            <person name="Kuo A."/>
            <person name="Liang C."/>
            <person name="Lipzen A."/>
            <person name="Lutzoni F."/>
            <person name="Magnuson J."/>
            <person name="Mondo S."/>
            <person name="Nolan M."/>
            <person name="Ohm R."/>
            <person name="Pangilinan J."/>
            <person name="Park H.-J."/>
            <person name="Ramirez L."/>
            <person name="Alfaro M."/>
            <person name="Sun H."/>
            <person name="Tritt A."/>
            <person name="Yoshinaga Y."/>
            <person name="Zwiers L.-H."/>
            <person name="Turgeon B."/>
            <person name="Goodwin S."/>
            <person name="Spatafora J."/>
            <person name="Crous P."/>
            <person name="Grigoriev I."/>
        </authorList>
    </citation>
    <scope>NUCLEOTIDE SEQUENCE</scope>
    <source>
        <strain evidence="8">ATCC 16933</strain>
    </source>
</reference>
<dbReference type="GO" id="GO:0034599">
    <property type="term" value="P:cellular response to oxidative stress"/>
    <property type="evidence" value="ECO:0007669"/>
    <property type="project" value="InterPro"/>
</dbReference>
<keyword evidence="4" id="KW-0963">Cytoplasm</keyword>
<dbReference type="GO" id="GO:0016491">
    <property type="term" value="F:oxidoreductase activity"/>
    <property type="evidence" value="ECO:0007669"/>
    <property type="project" value="UniProtKB-KW"/>
</dbReference>
<evidence type="ECO:0000313" key="9">
    <source>
        <dbReference type="Proteomes" id="UP000799766"/>
    </source>
</evidence>